<dbReference type="MINT" id="Q9EB09"/>
<protein>
    <submittedName>
        <fullName evidence="1">Putative movement protein</fullName>
    </submittedName>
</protein>
<dbReference type="OrthoDB" id="39124at10239"/>
<accession>Q9EB09</accession>
<proteinExistence type="predicted"/>
<keyword evidence="2" id="KW-1185">Reference proteome</keyword>
<dbReference type="Proteomes" id="UP000201854">
    <property type="component" value="Segment"/>
</dbReference>
<sequence length="160" mass="18371">MQAQHTFTIKFLRHACFIGFEDPRVVLDHEEIDIPCEVEFDCNAESVCLVRAHNQPYSEGEVKNYSVYFNSGLNDYYGPLLPVWLEIVCRVCATSYSFVLAPEDLEDEAGRVSRKYAPCENGKVFQRAVRRATGEEYFYSCRKKVCRECIIRAARAMSSS</sequence>
<dbReference type="KEGG" id="vg:911851"/>
<dbReference type="IntAct" id="Q9EB09">
    <property type="interactions" value="1"/>
</dbReference>
<organism evidence="1 2">
    <name type="scientific">Sesbania mosaic virus</name>
    <dbReference type="NCBI Taxonomy" id="12558"/>
    <lineage>
        <taxon>Viruses</taxon>
        <taxon>Riboviria</taxon>
        <taxon>Orthornavirae</taxon>
        <taxon>Pisuviricota</taxon>
        <taxon>Pisoniviricetes</taxon>
        <taxon>Sobelivirales</taxon>
        <taxon>Solemoviridae</taxon>
        <taxon>Sobemovirus</taxon>
        <taxon>Sobemovirus SEMV</taxon>
    </lineage>
</organism>
<reference evidence="1 2" key="1">
    <citation type="journal article" date="2001" name="Arch. Virol.">
        <title>Complete nucleotide sequence of Sesbania mosaic virus: a new virus species of the genus Sobemovirus.</title>
        <authorList>
            <person name="Lokesh G.L."/>
            <person name="Gopinath K."/>
            <person name="Satheshkumar P.S."/>
            <person name="Savithri H.S."/>
        </authorList>
    </citation>
    <scope>NUCLEOTIDE SEQUENCE [LARGE SCALE GENOMIC DNA]</scope>
</reference>
<dbReference type="RefSeq" id="NP_066391.1">
    <property type="nucleotide sequence ID" value="NC_002568.2"/>
</dbReference>
<evidence type="ECO:0000313" key="2">
    <source>
        <dbReference type="Proteomes" id="UP000201854"/>
    </source>
</evidence>
<dbReference type="EMBL" id="AY004291">
    <property type="protein sequence ID" value="AAG01368.1"/>
    <property type="molecule type" value="Genomic_RNA"/>
</dbReference>
<dbReference type="GeneID" id="911851"/>
<name>Q9EB09_9VIRU</name>
<evidence type="ECO:0000313" key="1">
    <source>
        <dbReference type="EMBL" id="AAG01368.1"/>
    </source>
</evidence>